<feature type="region of interest" description="Disordered" evidence="1">
    <location>
        <begin position="1"/>
        <end position="116"/>
    </location>
</feature>
<protein>
    <submittedName>
        <fullName evidence="2">Uncharacterized protein</fullName>
    </submittedName>
</protein>
<feature type="compositionally biased region" description="Acidic residues" evidence="1">
    <location>
        <begin position="29"/>
        <end position="39"/>
    </location>
</feature>
<reference evidence="2 3" key="1">
    <citation type="submission" date="2021-06" db="EMBL/GenBank/DDBJ databases">
        <authorList>
            <person name="Palmer J.M."/>
        </authorList>
    </citation>
    <scope>NUCLEOTIDE SEQUENCE [LARGE SCALE GENOMIC DNA]</scope>
    <source>
        <strain evidence="3">if_2019</strain>
        <tissue evidence="2">Muscle</tissue>
    </source>
</reference>
<gene>
    <name evidence="2" type="ORF">ILYODFUR_007296</name>
</gene>
<name>A0ABV0V1X8_9TELE</name>
<comment type="caution">
    <text evidence="2">The sequence shown here is derived from an EMBL/GenBank/DDBJ whole genome shotgun (WGS) entry which is preliminary data.</text>
</comment>
<keyword evidence="3" id="KW-1185">Reference proteome</keyword>
<evidence type="ECO:0000313" key="3">
    <source>
        <dbReference type="Proteomes" id="UP001482620"/>
    </source>
</evidence>
<accession>A0ABV0V1X8</accession>
<feature type="region of interest" description="Disordered" evidence="1">
    <location>
        <begin position="128"/>
        <end position="176"/>
    </location>
</feature>
<evidence type="ECO:0000256" key="1">
    <source>
        <dbReference type="SAM" id="MobiDB-lite"/>
    </source>
</evidence>
<proteinExistence type="predicted"/>
<sequence>MATQVEALLPGNPLAKAEEHDKIICGEPVGEEEEEEEEEQQHQQRAKRQRGVADSTAGLGGTTGVEEQTQAAELQQDEDGCDSGDKPSEEGVKGSGSGGKKEFTEAPPPKVNPWTRKMNAVTVVSVNGEAHTEPSGPAKVVRAGIPPKARRGGKVGDFGDTNSWPTPGEIATKDMQ</sequence>
<organism evidence="2 3">
    <name type="scientific">Ilyodon furcidens</name>
    <name type="common">goldbreast splitfin</name>
    <dbReference type="NCBI Taxonomy" id="33524"/>
    <lineage>
        <taxon>Eukaryota</taxon>
        <taxon>Metazoa</taxon>
        <taxon>Chordata</taxon>
        <taxon>Craniata</taxon>
        <taxon>Vertebrata</taxon>
        <taxon>Euteleostomi</taxon>
        <taxon>Actinopterygii</taxon>
        <taxon>Neopterygii</taxon>
        <taxon>Teleostei</taxon>
        <taxon>Neoteleostei</taxon>
        <taxon>Acanthomorphata</taxon>
        <taxon>Ovalentaria</taxon>
        <taxon>Atherinomorphae</taxon>
        <taxon>Cyprinodontiformes</taxon>
        <taxon>Goodeidae</taxon>
        <taxon>Ilyodon</taxon>
    </lineage>
</organism>
<dbReference type="EMBL" id="JAHRIQ010093150">
    <property type="protein sequence ID" value="MEQ2251079.1"/>
    <property type="molecule type" value="Genomic_DNA"/>
</dbReference>
<dbReference type="Proteomes" id="UP001482620">
    <property type="component" value="Unassembled WGS sequence"/>
</dbReference>
<feature type="non-terminal residue" evidence="2">
    <location>
        <position position="176"/>
    </location>
</feature>
<feature type="compositionally biased region" description="Basic and acidic residues" evidence="1">
    <location>
        <begin position="83"/>
        <end position="92"/>
    </location>
</feature>
<evidence type="ECO:0000313" key="2">
    <source>
        <dbReference type="EMBL" id="MEQ2251079.1"/>
    </source>
</evidence>